<keyword evidence="3" id="KW-1185">Reference proteome</keyword>
<accession>A0A927C6K2</accession>
<dbReference type="EMBL" id="JACXJA010000003">
    <property type="protein sequence ID" value="MBD2860947.1"/>
    <property type="molecule type" value="Genomic_DNA"/>
</dbReference>
<dbReference type="InterPro" id="IPR013785">
    <property type="entry name" value="Aldolase_TIM"/>
</dbReference>
<sequence>MDEAAVKRLTRFLIDKGVQGVYVGGGTGEGLLQTVEERKRVLEAVAAENGGRITVTAHTGAMTTKDSAELARHAERAGADAISSVPPFYYAYTEQAVKDYWLEAINSADLPFLIYHIPGATGFQVTPRLVRDLREAAPDRLVGMKVTVFSTYELQQFKASGGDEFIVMNGPDQQYLAGRVMGADGGIGGRTA</sequence>
<dbReference type="InterPro" id="IPR002220">
    <property type="entry name" value="DapA-like"/>
</dbReference>
<proteinExistence type="predicted"/>
<comment type="caution">
    <text evidence="2">The sequence shown here is derived from an EMBL/GenBank/DDBJ whole genome shotgun (WGS) entry which is preliminary data.</text>
</comment>
<dbReference type="PANTHER" id="PTHR42849:SF1">
    <property type="entry name" value="N-ACETYLNEURAMINATE LYASE"/>
    <property type="match status" value="1"/>
</dbReference>
<protein>
    <submittedName>
        <fullName evidence="2">Dihydrodipicolinate synthase family protein</fullName>
    </submittedName>
</protein>
<dbReference type="PRINTS" id="PR00146">
    <property type="entry name" value="DHPICSNTHASE"/>
</dbReference>
<dbReference type="Pfam" id="PF00701">
    <property type="entry name" value="DHDPS"/>
    <property type="match status" value="1"/>
</dbReference>
<evidence type="ECO:0000313" key="3">
    <source>
        <dbReference type="Proteomes" id="UP000639396"/>
    </source>
</evidence>
<evidence type="ECO:0000256" key="1">
    <source>
        <dbReference type="ARBA" id="ARBA00023239"/>
    </source>
</evidence>
<gene>
    <name evidence="2" type="ORF">IDH45_02965</name>
</gene>
<dbReference type="GO" id="GO:0005829">
    <property type="term" value="C:cytosol"/>
    <property type="evidence" value="ECO:0007669"/>
    <property type="project" value="TreeGrafter"/>
</dbReference>
<dbReference type="SUPFAM" id="SSF51569">
    <property type="entry name" value="Aldolase"/>
    <property type="match status" value="1"/>
</dbReference>
<dbReference type="PANTHER" id="PTHR42849">
    <property type="entry name" value="N-ACETYLNEURAMINATE LYASE"/>
    <property type="match status" value="1"/>
</dbReference>
<dbReference type="SMART" id="SM01130">
    <property type="entry name" value="DHDPS"/>
    <property type="match status" value="1"/>
</dbReference>
<dbReference type="AlphaFoldDB" id="A0A927C6K2"/>
<dbReference type="Proteomes" id="UP000639396">
    <property type="component" value="Unassembled WGS sequence"/>
</dbReference>
<organism evidence="2 3">
    <name type="scientific">Paenibacillus oceani</name>
    <dbReference type="NCBI Taxonomy" id="2772510"/>
    <lineage>
        <taxon>Bacteria</taxon>
        <taxon>Bacillati</taxon>
        <taxon>Bacillota</taxon>
        <taxon>Bacilli</taxon>
        <taxon>Bacillales</taxon>
        <taxon>Paenibacillaceae</taxon>
        <taxon>Paenibacillus</taxon>
    </lineage>
</organism>
<dbReference type="GO" id="GO:0019262">
    <property type="term" value="P:N-acetylneuraminate catabolic process"/>
    <property type="evidence" value="ECO:0007669"/>
    <property type="project" value="TreeGrafter"/>
</dbReference>
<dbReference type="GO" id="GO:0008747">
    <property type="term" value="F:N-acetylneuraminate lyase activity"/>
    <property type="evidence" value="ECO:0007669"/>
    <property type="project" value="TreeGrafter"/>
</dbReference>
<dbReference type="Gene3D" id="3.20.20.70">
    <property type="entry name" value="Aldolase class I"/>
    <property type="match status" value="1"/>
</dbReference>
<keyword evidence="1" id="KW-0456">Lyase</keyword>
<name>A0A927C6K2_9BACL</name>
<evidence type="ECO:0000313" key="2">
    <source>
        <dbReference type="EMBL" id="MBD2860947.1"/>
    </source>
</evidence>
<reference evidence="2" key="1">
    <citation type="submission" date="2020-09" db="EMBL/GenBank/DDBJ databases">
        <title>A novel bacterium of genus Paenibacillus, isolated from South China Sea.</title>
        <authorList>
            <person name="Huang H."/>
            <person name="Mo K."/>
            <person name="Hu Y."/>
        </authorList>
    </citation>
    <scope>NUCLEOTIDE SEQUENCE</scope>
    <source>
        <strain evidence="2">IB182363</strain>
    </source>
</reference>